<accession>I0K2V1</accession>
<dbReference type="STRING" id="1166018.FAES_0442"/>
<feature type="domain" description="Glycosyltransferase subfamily 4-like N-terminal" evidence="3">
    <location>
        <begin position="17"/>
        <end position="173"/>
    </location>
</feature>
<dbReference type="KEGG" id="fae:FAES_0442"/>
<dbReference type="EC" id="2.4.1.-" evidence="4"/>
<dbReference type="OrthoDB" id="9801609at2"/>
<dbReference type="PATRIC" id="fig|1166018.3.peg.451"/>
<name>I0K2V1_9BACT</name>
<dbReference type="Gene3D" id="3.40.50.2000">
    <property type="entry name" value="Glycogen Phosphorylase B"/>
    <property type="match status" value="2"/>
</dbReference>
<dbReference type="Proteomes" id="UP000011058">
    <property type="component" value="Chromosome"/>
</dbReference>
<sequence length="372" mass="40893">MRIGIEAQRLLRPHKHGMDIVAKETIWALADHHEHEFVVFVKPDSDRACLPSAPNVQVVELNGGPYPVWEQSALPKAVRSAGVSVLNCTANTAPLNCPAPLVLTLHDIIFLEKAIVGGNAYQRFGNLYRRWNVPRVVKRSHRVVTVSDYERQRIIDHLGVAPDKVVTVHNAVSRQFRVIDDTALLAQVRSQFNLPAEFIFFLGNTDPKKNVPNVLKALAILKQRGQLTLPLVMANVSADYVTGVLTQIGHPDLMANIVLCGYIPNALLPVVYNAASVFLCPSLRESFGLPILEAMACGTPVLTANTSAMPEVAGDAALLADPSSPEAMAEPINRLLTDTDLRKNLRHYGLERADRFSWANTANKLVAVYENL</sequence>
<keyword evidence="5" id="KW-1185">Reference proteome</keyword>
<dbReference type="EMBL" id="HE796683">
    <property type="protein sequence ID" value="CCG98454.1"/>
    <property type="molecule type" value="Genomic_DNA"/>
</dbReference>
<dbReference type="GO" id="GO:0016757">
    <property type="term" value="F:glycosyltransferase activity"/>
    <property type="evidence" value="ECO:0007669"/>
    <property type="project" value="UniProtKB-KW"/>
</dbReference>
<dbReference type="AlphaFoldDB" id="I0K2V1"/>
<dbReference type="PANTHER" id="PTHR46401">
    <property type="entry name" value="GLYCOSYLTRANSFERASE WBBK-RELATED"/>
    <property type="match status" value="1"/>
</dbReference>
<dbReference type="PANTHER" id="PTHR46401:SF2">
    <property type="entry name" value="GLYCOSYLTRANSFERASE WBBK-RELATED"/>
    <property type="match status" value="1"/>
</dbReference>
<dbReference type="InterPro" id="IPR001296">
    <property type="entry name" value="Glyco_trans_1"/>
</dbReference>
<evidence type="ECO:0000313" key="5">
    <source>
        <dbReference type="Proteomes" id="UP000011058"/>
    </source>
</evidence>
<evidence type="ECO:0000256" key="1">
    <source>
        <dbReference type="ARBA" id="ARBA00022679"/>
    </source>
</evidence>
<dbReference type="Pfam" id="PF00534">
    <property type="entry name" value="Glycos_transf_1"/>
    <property type="match status" value="1"/>
</dbReference>
<dbReference type="CDD" id="cd03809">
    <property type="entry name" value="GT4_MtfB-like"/>
    <property type="match status" value="1"/>
</dbReference>
<evidence type="ECO:0000259" key="2">
    <source>
        <dbReference type="Pfam" id="PF00534"/>
    </source>
</evidence>
<dbReference type="Pfam" id="PF13439">
    <property type="entry name" value="Glyco_transf_4"/>
    <property type="match status" value="1"/>
</dbReference>
<evidence type="ECO:0000313" key="4">
    <source>
        <dbReference type="EMBL" id="CCG98454.1"/>
    </source>
</evidence>
<dbReference type="SUPFAM" id="SSF53756">
    <property type="entry name" value="UDP-Glycosyltransferase/glycogen phosphorylase"/>
    <property type="match status" value="1"/>
</dbReference>
<dbReference type="eggNOG" id="COG0438">
    <property type="taxonomic scope" value="Bacteria"/>
</dbReference>
<proteinExistence type="predicted"/>
<dbReference type="GO" id="GO:0009103">
    <property type="term" value="P:lipopolysaccharide biosynthetic process"/>
    <property type="evidence" value="ECO:0007669"/>
    <property type="project" value="TreeGrafter"/>
</dbReference>
<feature type="domain" description="Glycosyl transferase family 1" evidence="2">
    <location>
        <begin position="191"/>
        <end position="350"/>
    </location>
</feature>
<gene>
    <name evidence="4" type="ORF">FAES_0442</name>
</gene>
<reference evidence="4 5" key="1">
    <citation type="journal article" date="2012" name="J. Bacteriol.">
        <title>Genome Sequence of Fibrella aestuarina BUZ 2T, a Filamentous Marine Bacterium.</title>
        <authorList>
            <person name="Filippini M."/>
            <person name="Qi W."/>
            <person name="Blom J."/>
            <person name="Goesmann A."/>
            <person name="Smits T.H."/>
            <person name="Bagheri H.C."/>
        </authorList>
    </citation>
    <scope>NUCLEOTIDE SEQUENCE [LARGE SCALE GENOMIC DNA]</scope>
    <source>
        <strain evidence="5">BUZ 2T</strain>
    </source>
</reference>
<protein>
    <submittedName>
        <fullName evidence="4">Glycosyl transferase group 1</fullName>
        <ecNumber evidence="4">2.4.1.-</ecNumber>
    </submittedName>
</protein>
<evidence type="ECO:0000259" key="3">
    <source>
        <dbReference type="Pfam" id="PF13439"/>
    </source>
</evidence>
<dbReference type="HOGENOM" id="CLU_009583_27_6_10"/>
<keyword evidence="4" id="KW-0328">Glycosyltransferase</keyword>
<organism evidence="4 5">
    <name type="scientific">Fibrella aestuarina BUZ 2</name>
    <dbReference type="NCBI Taxonomy" id="1166018"/>
    <lineage>
        <taxon>Bacteria</taxon>
        <taxon>Pseudomonadati</taxon>
        <taxon>Bacteroidota</taxon>
        <taxon>Cytophagia</taxon>
        <taxon>Cytophagales</taxon>
        <taxon>Spirosomataceae</taxon>
        <taxon>Fibrella</taxon>
    </lineage>
</organism>
<keyword evidence="1 4" id="KW-0808">Transferase</keyword>
<dbReference type="InterPro" id="IPR028098">
    <property type="entry name" value="Glyco_trans_4-like_N"/>
</dbReference>